<comment type="similarity">
    <text evidence="1 2">Belongs to the phD/YefM antitoxin family.</text>
</comment>
<dbReference type="EMBL" id="MFDM01000011">
    <property type="protein sequence ID" value="OGE43837.1"/>
    <property type="molecule type" value="Genomic_DNA"/>
</dbReference>
<comment type="caution">
    <text evidence="3">The sequence shown here is derived from an EMBL/GenBank/DDBJ whole genome shotgun (WGS) entry which is preliminary data.</text>
</comment>
<comment type="function">
    <text evidence="2">Antitoxin component of a type II toxin-antitoxin (TA) system.</text>
</comment>
<dbReference type="SUPFAM" id="SSF143120">
    <property type="entry name" value="YefM-like"/>
    <property type="match status" value="1"/>
</dbReference>
<dbReference type="InterPro" id="IPR036165">
    <property type="entry name" value="YefM-like_sf"/>
</dbReference>
<name>A0A1F5KSC1_9BACT</name>
<evidence type="ECO:0000256" key="1">
    <source>
        <dbReference type="ARBA" id="ARBA00009981"/>
    </source>
</evidence>
<accession>A0A1F5KSC1</accession>
<dbReference type="Pfam" id="PF02604">
    <property type="entry name" value="PhdYeFM_antitox"/>
    <property type="match status" value="1"/>
</dbReference>
<dbReference type="InterPro" id="IPR006442">
    <property type="entry name" value="Antitoxin_Phd/YefM"/>
</dbReference>
<reference evidence="3 4" key="1">
    <citation type="journal article" date="2016" name="Nat. Commun.">
        <title>Thousands of microbial genomes shed light on interconnected biogeochemical processes in an aquifer system.</title>
        <authorList>
            <person name="Anantharaman K."/>
            <person name="Brown C.T."/>
            <person name="Hug L.A."/>
            <person name="Sharon I."/>
            <person name="Castelle C.J."/>
            <person name="Probst A.J."/>
            <person name="Thomas B.C."/>
            <person name="Singh A."/>
            <person name="Wilkins M.J."/>
            <person name="Karaoz U."/>
            <person name="Brodie E.L."/>
            <person name="Williams K.H."/>
            <person name="Hubbard S.S."/>
            <person name="Banfield J.F."/>
        </authorList>
    </citation>
    <scope>NUCLEOTIDE SEQUENCE [LARGE SCALE GENOMIC DNA]</scope>
</reference>
<evidence type="ECO:0000313" key="3">
    <source>
        <dbReference type="EMBL" id="OGE43837.1"/>
    </source>
</evidence>
<proteinExistence type="inferred from homology"/>
<dbReference type="Gene3D" id="3.40.1620.10">
    <property type="entry name" value="YefM-like domain"/>
    <property type="match status" value="1"/>
</dbReference>
<dbReference type="NCBIfam" id="TIGR01552">
    <property type="entry name" value="phd_fam"/>
    <property type="match status" value="1"/>
</dbReference>
<sequence>MQIDSLLDKKFIGTDELRKKLTKILNELSQKGGELIVTQHGIPKAVLMDIESYIKQQKRINDVKRRTIQTYR</sequence>
<evidence type="ECO:0000313" key="4">
    <source>
        <dbReference type="Proteomes" id="UP000178565"/>
    </source>
</evidence>
<gene>
    <name evidence="3" type="ORF">A3B45_02295</name>
</gene>
<protein>
    <recommendedName>
        <fullName evidence="2">Antitoxin</fullName>
    </recommendedName>
</protein>
<dbReference type="Proteomes" id="UP000178565">
    <property type="component" value="Unassembled WGS sequence"/>
</dbReference>
<evidence type="ECO:0000256" key="2">
    <source>
        <dbReference type="RuleBase" id="RU362080"/>
    </source>
</evidence>
<organism evidence="3 4">
    <name type="scientific">Candidatus Daviesbacteria bacterium RIFCSPLOWO2_01_FULL_39_12</name>
    <dbReference type="NCBI Taxonomy" id="1797785"/>
    <lineage>
        <taxon>Bacteria</taxon>
        <taxon>Candidatus Daviesiibacteriota</taxon>
    </lineage>
</organism>
<dbReference type="AlphaFoldDB" id="A0A1F5KSC1"/>